<dbReference type="InParanoid" id="D4H2V4"/>
<reference evidence="2 3" key="1">
    <citation type="journal article" date="2010" name="Stand. Genomic Sci.">
        <title>Complete genome sequence of Denitrovibrio acetiphilus type strain (N2460).</title>
        <authorList>
            <person name="Kiss H."/>
            <person name="Lang E."/>
            <person name="Lapidus A."/>
            <person name="Copeland A."/>
            <person name="Nolan M."/>
            <person name="Glavina Del Rio T."/>
            <person name="Chen F."/>
            <person name="Lucas S."/>
            <person name="Tice H."/>
            <person name="Cheng J.F."/>
            <person name="Han C."/>
            <person name="Goodwin L."/>
            <person name="Pitluck S."/>
            <person name="Liolios K."/>
            <person name="Pati A."/>
            <person name="Ivanova N."/>
            <person name="Mavromatis K."/>
            <person name="Chen A."/>
            <person name="Palaniappan K."/>
            <person name="Land M."/>
            <person name="Hauser L."/>
            <person name="Chang Y.J."/>
            <person name="Jeffries C.D."/>
            <person name="Detter J.C."/>
            <person name="Brettin T."/>
            <person name="Spring S."/>
            <person name="Rohde M."/>
            <person name="Goker M."/>
            <person name="Woyke T."/>
            <person name="Bristow J."/>
            <person name="Eisen J.A."/>
            <person name="Markowitz V."/>
            <person name="Hugenholtz P."/>
            <person name="Kyrpides N.C."/>
            <person name="Klenk H.P."/>
        </authorList>
    </citation>
    <scope>NUCLEOTIDE SEQUENCE [LARGE SCALE GENOMIC DNA]</scope>
    <source>
        <strain evidence="3">DSM 12809 / NBRC 114555 / N2460</strain>
    </source>
</reference>
<dbReference type="PaxDb" id="522772-Dacet_2215"/>
<dbReference type="Proteomes" id="UP000002012">
    <property type="component" value="Chromosome"/>
</dbReference>
<feature type="domain" description="Flagellar Assembly Protein A N-terminal region" evidence="1">
    <location>
        <begin position="24"/>
        <end position="192"/>
    </location>
</feature>
<protein>
    <recommendedName>
        <fullName evidence="1">Flagellar Assembly Protein A N-terminal region domain-containing protein</fullName>
    </recommendedName>
</protein>
<name>D4H2V4_DENA2</name>
<dbReference type="InterPro" id="IPR046865">
    <property type="entry name" value="FapA_b_solenoid"/>
</dbReference>
<keyword evidence="3" id="KW-1185">Reference proteome</keyword>
<dbReference type="HOGENOM" id="CLU_026157_2_1_0"/>
<dbReference type="AlphaFoldDB" id="D4H2V4"/>
<proteinExistence type="predicted"/>
<evidence type="ECO:0000313" key="3">
    <source>
        <dbReference type="Proteomes" id="UP000002012"/>
    </source>
</evidence>
<gene>
    <name evidence="2" type="ordered locus">Dacet_2215</name>
</gene>
<dbReference type="InterPro" id="IPR005646">
    <property type="entry name" value="FapA"/>
</dbReference>
<accession>D4H2V4</accession>
<dbReference type="Pfam" id="PF20250">
    <property type="entry name" value="FapA_N"/>
    <property type="match status" value="1"/>
</dbReference>
<dbReference type="RefSeq" id="WP_013011480.1">
    <property type="nucleotide sequence ID" value="NC_013943.1"/>
</dbReference>
<dbReference type="Pfam" id="PF03961">
    <property type="entry name" value="FapA"/>
    <property type="match status" value="1"/>
</dbReference>
<dbReference type="KEGG" id="dap:Dacet_2215"/>
<dbReference type="STRING" id="522772.Dacet_2215"/>
<dbReference type="eggNOG" id="COG1315">
    <property type="taxonomic scope" value="Bacteria"/>
</dbReference>
<dbReference type="OrthoDB" id="9816426at2"/>
<evidence type="ECO:0000259" key="1">
    <source>
        <dbReference type="Pfam" id="PF20250"/>
    </source>
</evidence>
<dbReference type="EMBL" id="CP001968">
    <property type="protein sequence ID" value="ADD68977.1"/>
    <property type="molecule type" value="Genomic_DNA"/>
</dbReference>
<organism evidence="2 3">
    <name type="scientific">Denitrovibrio acetiphilus (strain DSM 12809 / NBRC 114555 / N2460)</name>
    <dbReference type="NCBI Taxonomy" id="522772"/>
    <lineage>
        <taxon>Bacteria</taxon>
        <taxon>Pseudomonadati</taxon>
        <taxon>Deferribacterota</taxon>
        <taxon>Deferribacteres</taxon>
        <taxon>Deferribacterales</taxon>
        <taxon>Geovibrionaceae</taxon>
        <taxon>Denitrovibrio</taxon>
    </lineage>
</organism>
<evidence type="ECO:0000313" key="2">
    <source>
        <dbReference type="EMBL" id="ADD68977.1"/>
    </source>
</evidence>
<dbReference type="InterPro" id="IPR046866">
    <property type="entry name" value="FapA_N"/>
</dbReference>
<sequence length="476" mass="52773">MSDINDVIGSLFEEDEPSGETPFIEISEDGMIAYLIIPPKALPVDVRILLSELNITFGIDHELVTTVNKGLYDKLKLEPKYQIAAGRSPVHGQPGELILRTNQPEDVILSSEDLTKVDYKTYKRKMLALGEKEKPVAMIIQPTKGYDGIDVFGQTITGNDGEEVDLILGENVYQSGRKIISKIDGLVEYNKNKGNEISIDVSEVYLIKGDVDYNTGNVDFPGSVIVKGVVKAGFEVRAKNDVVAETISGNVYAGGSVVSKQGIIGGTEKAYIECNGPVYAKFMQYAKVVSGGAVSIKKSIVMSEVYSEDVVSVEGSPGSIIGGSIYAVNGISAKVFGSESYVKTELALYQSANDVILLRDIVARRFEISKDLTRIETYLGADRHEYLRKYPGDKQELVNKLMKKRDELRKQLLEKNTELKYVQKMLTTPMDGHITVEKAIWPEVRVSISGKFILLKNERGKGYFYFDKGEERIDFR</sequence>
<dbReference type="PANTHER" id="PTHR38032:SF1">
    <property type="entry name" value="RNA-BINDING PROTEIN KHPB N-TERMINAL DOMAIN-CONTAINING PROTEIN"/>
    <property type="match status" value="1"/>
</dbReference>
<dbReference type="PANTHER" id="PTHR38032">
    <property type="entry name" value="POLYMERASE-RELATED"/>
    <property type="match status" value="1"/>
</dbReference>